<dbReference type="GeneID" id="586597"/>
<dbReference type="Proteomes" id="UP000007110">
    <property type="component" value="Unassembled WGS sequence"/>
</dbReference>
<dbReference type="CDD" id="cd21380">
    <property type="entry name" value="CTWD_Cns1"/>
    <property type="match status" value="1"/>
</dbReference>
<evidence type="ECO:0000259" key="6">
    <source>
        <dbReference type="Pfam" id="PF18972"/>
    </source>
</evidence>
<dbReference type="KEGG" id="spu:586597"/>
<keyword evidence="2 4" id="KW-0802">TPR repeat</keyword>
<dbReference type="InterPro" id="IPR011990">
    <property type="entry name" value="TPR-like_helical_dom_sf"/>
</dbReference>
<dbReference type="Pfam" id="PF18972">
    <property type="entry name" value="Wheel"/>
    <property type="match status" value="1"/>
</dbReference>
<accession>A0A7M7HMP0</accession>
<evidence type="ECO:0000256" key="5">
    <source>
        <dbReference type="SAM" id="Coils"/>
    </source>
</evidence>
<keyword evidence="1" id="KW-0677">Repeat</keyword>
<dbReference type="EnsemblMetazoa" id="XM_011669464">
    <property type="protein sequence ID" value="XP_011667766"/>
    <property type="gene ID" value="LOC586597"/>
</dbReference>
<dbReference type="PROSITE" id="PS50005">
    <property type="entry name" value="TPR"/>
    <property type="match status" value="1"/>
</dbReference>
<name>A0A7M7HMP0_STRPU</name>
<feature type="coiled-coil region" evidence="5">
    <location>
        <begin position="206"/>
        <end position="233"/>
    </location>
</feature>
<feature type="repeat" description="TPR" evidence="4">
    <location>
        <begin position="123"/>
        <end position="156"/>
    </location>
</feature>
<organism evidence="7 8">
    <name type="scientific">Strongylocentrotus purpuratus</name>
    <name type="common">Purple sea urchin</name>
    <dbReference type="NCBI Taxonomy" id="7668"/>
    <lineage>
        <taxon>Eukaryota</taxon>
        <taxon>Metazoa</taxon>
        <taxon>Echinodermata</taxon>
        <taxon>Eleutherozoa</taxon>
        <taxon>Echinozoa</taxon>
        <taxon>Echinoidea</taxon>
        <taxon>Euechinoidea</taxon>
        <taxon>Echinacea</taxon>
        <taxon>Camarodonta</taxon>
        <taxon>Echinidea</taxon>
        <taxon>Strongylocentrotidae</taxon>
        <taxon>Strongylocentrotus</taxon>
    </lineage>
</organism>
<evidence type="ECO:0000313" key="8">
    <source>
        <dbReference type="Proteomes" id="UP000007110"/>
    </source>
</evidence>
<dbReference type="RefSeq" id="XP_011667766.2">
    <property type="nucleotide sequence ID" value="XM_011669464.2"/>
</dbReference>
<protein>
    <recommendedName>
        <fullName evidence="6">Cns1/TTC4 wheel domain-containing protein</fullName>
    </recommendedName>
</protein>
<dbReference type="PANTHER" id="PTHR46035">
    <property type="entry name" value="TETRATRICOPEPTIDE REPEAT PROTEIN 4"/>
    <property type="match status" value="1"/>
</dbReference>
<evidence type="ECO:0000256" key="3">
    <source>
        <dbReference type="ARBA" id="ARBA00023602"/>
    </source>
</evidence>
<dbReference type="OMA" id="WRAAQCA"/>
<dbReference type="AlphaFoldDB" id="A0A7M7HMP0"/>
<evidence type="ECO:0000256" key="4">
    <source>
        <dbReference type="PROSITE-ProRule" id="PRU00339"/>
    </source>
</evidence>
<keyword evidence="8" id="KW-1185">Reference proteome</keyword>
<proteinExistence type="inferred from homology"/>
<dbReference type="InParanoid" id="A0A7M7HMP0"/>
<dbReference type="PANTHER" id="PTHR46035:SF1">
    <property type="entry name" value="TETRATRICOPEPTIDE REPEAT PROTEIN 4"/>
    <property type="match status" value="1"/>
</dbReference>
<dbReference type="GO" id="GO:0006457">
    <property type="term" value="P:protein folding"/>
    <property type="evidence" value="ECO:0000318"/>
    <property type="project" value="GO_Central"/>
</dbReference>
<dbReference type="InterPro" id="IPR044059">
    <property type="entry name" value="Csn1/TTC4_wheel"/>
</dbReference>
<sequence length="393" mass="45210">MAESAEKPDVKKLAEKLDQDIDEFIDNLPKSKYKDGFSEDNWQEEFDKIPLFMTEAPENIEDCPQLEALQQIKFASEESTREDDALMHKDDGNQWFKKKMYKQAVKAYAEGIKQKCADKDINAVLYTNRAAAHFHLGNHRSSLNDAKEALNLKPDHVKAVNRAIDSCMQLKEYGEAVQWCDKGLQMQPSDKKILDLRVQSAKLKKSADKEKRKKQLEEKKQRAAEEKLIAALKTRNLRFLSDPVDGEDGDPDEQAKAFVTSLQSNEPSGRSMVNLDNEGVLHWPVRFLYPEHGHSDLVSAFNEDTRFLDHLEVMFSLEEAPPEWDPERKYQVKNLKVYFEDYDAGKLVELKADPPLKTALQHPRYQIVGGVPTFFILSTATPYHEQFLKKYSK</sequence>
<evidence type="ECO:0000256" key="2">
    <source>
        <dbReference type="ARBA" id="ARBA00022803"/>
    </source>
</evidence>
<comment type="similarity">
    <text evidence="3">Belongs to the TTC4 family.</text>
</comment>
<dbReference type="Gene3D" id="1.25.40.10">
    <property type="entry name" value="Tetratricopeptide repeat domain"/>
    <property type="match status" value="1"/>
</dbReference>
<evidence type="ECO:0000256" key="1">
    <source>
        <dbReference type="ARBA" id="ARBA00022737"/>
    </source>
</evidence>
<feature type="domain" description="Cns1/TTC4 wheel" evidence="6">
    <location>
        <begin position="276"/>
        <end position="390"/>
    </location>
</feature>
<dbReference type="InterPro" id="IPR019734">
    <property type="entry name" value="TPR_rpt"/>
</dbReference>
<dbReference type="CTD" id="7268"/>
<keyword evidence="5" id="KW-0175">Coiled coil</keyword>
<dbReference type="SMART" id="SM00028">
    <property type="entry name" value="TPR"/>
    <property type="match status" value="3"/>
</dbReference>
<dbReference type="OrthoDB" id="420195at2759"/>
<dbReference type="GO" id="GO:0030544">
    <property type="term" value="F:Hsp70 protein binding"/>
    <property type="evidence" value="ECO:0000318"/>
    <property type="project" value="GO_Central"/>
</dbReference>
<evidence type="ECO:0000313" key="7">
    <source>
        <dbReference type="EnsemblMetazoa" id="XP_011667766"/>
    </source>
</evidence>
<reference evidence="7" key="2">
    <citation type="submission" date="2021-01" db="UniProtKB">
        <authorList>
            <consortium name="EnsemblMetazoa"/>
        </authorList>
    </citation>
    <scope>IDENTIFICATION</scope>
</reference>
<dbReference type="SUPFAM" id="SSF48452">
    <property type="entry name" value="TPR-like"/>
    <property type="match status" value="1"/>
</dbReference>
<dbReference type="GO" id="GO:0005634">
    <property type="term" value="C:nucleus"/>
    <property type="evidence" value="ECO:0000318"/>
    <property type="project" value="GO_Central"/>
</dbReference>
<reference evidence="8" key="1">
    <citation type="submission" date="2015-02" db="EMBL/GenBank/DDBJ databases">
        <title>Genome sequencing for Strongylocentrotus purpuratus.</title>
        <authorList>
            <person name="Murali S."/>
            <person name="Liu Y."/>
            <person name="Vee V."/>
            <person name="English A."/>
            <person name="Wang M."/>
            <person name="Skinner E."/>
            <person name="Han Y."/>
            <person name="Muzny D.M."/>
            <person name="Worley K.C."/>
            <person name="Gibbs R.A."/>
        </authorList>
    </citation>
    <scope>NUCLEOTIDE SEQUENCE</scope>
</reference>
<dbReference type="GO" id="GO:0051879">
    <property type="term" value="F:Hsp90 protein binding"/>
    <property type="evidence" value="ECO:0000318"/>
    <property type="project" value="GO_Central"/>
</dbReference>